<dbReference type="Proteomes" id="UP001206595">
    <property type="component" value="Unassembled WGS sequence"/>
</dbReference>
<proteinExistence type="predicted"/>
<evidence type="ECO:0000256" key="1">
    <source>
        <dbReference type="SAM" id="Phobius"/>
    </source>
</evidence>
<dbReference type="PANTHER" id="PTHR37471">
    <property type="entry name" value="UNNAMED PRODUCT"/>
    <property type="match status" value="1"/>
</dbReference>
<dbReference type="GeneID" id="75911565"/>
<feature type="domain" description="AB hydrolase-1" evidence="2">
    <location>
        <begin position="276"/>
        <end position="384"/>
    </location>
</feature>
<dbReference type="InterPro" id="IPR000073">
    <property type="entry name" value="AB_hydrolase_1"/>
</dbReference>
<evidence type="ECO:0000313" key="3">
    <source>
        <dbReference type="EMBL" id="KAI8583147.1"/>
    </source>
</evidence>
<dbReference type="Gene3D" id="3.40.50.1820">
    <property type="entry name" value="alpha/beta hydrolase"/>
    <property type="match status" value="1"/>
</dbReference>
<feature type="transmembrane region" description="Helical" evidence="1">
    <location>
        <begin position="12"/>
        <end position="37"/>
    </location>
</feature>
<reference evidence="3" key="1">
    <citation type="submission" date="2021-06" db="EMBL/GenBank/DDBJ databases">
        <authorList>
            <consortium name="DOE Joint Genome Institute"/>
            <person name="Mondo S.J."/>
            <person name="Amses K.R."/>
            <person name="Simmons D.R."/>
            <person name="Longcore J.E."/>
            <person name="Seto K."/>
            <person name="Alves G.H."/>
            <person name="Bonds A.E."/>
            <person name="Quandt C.A."/>
            <person name="Davis W.J."/>
            <person name="Chang Y."/>
            <person name="Letcher P.M."/>
            <person name="Powell M.J."/>
            <person name="Kuo A."/>
            <person name="Labutti K."/>
            <person name="Pangilinan J."/>
            <person name="Andreopoulos W."/>
            <person name="Tritt A."/>
            <person name="Riley R."/>
            <person name="Hundley H."/>
            <person name="Johnson J."/>
            <person name="Lipzen A."/>
            <person name="Barry K."/>
            <person name="Berbee M.L."/>
            <person name="Buchler N.E."/>
            <person name="Grigoriev I.V."/>
            <person name="Spatafora J.W."/>
            <person name="Stajich J.E."/>
            <person name="James T.Y."/>
        </authorList>
    </citation>
    <scope>NUCLEOTIDE SEQUENCE</scope>
    <source>
        <strain evidence="3">AG</strain>
    </source>
</reference>
<comment type="caution">
    <text evidence="3">The sequence shown here is derived from an EMBL/GenBank/DDBJ whole genome shotgun (WGS) entry which is preliminary data.</text>
</comment>
<keyword evidence="1" id="KW-1133">Transmembrane helix</keyword>
<dbReference type="SUPFAM" id="SSF53474">
    <property type="entry name" value="alpha/beta-Hydrolases"/>
    <property type="match status" value="1"/>
</dbReference>
<dbReference type="RefSeq" id="XP_051448151.1">
    <property type="nucleotide sequence ID" value="XM_051586217.1"/>
</dbReference>
<protein>
    <recommendedName>
        <fullName evidence="2">AB hydrolase-1 domain-containing protein</fullName>
    </recommendedName>
</protein>
<dbReference type="EMBL" id="MU620897">
    <property type="protein sequence ID" value="KAI8583147.1"/>
    <property type="molecule type" value="Genomic_DNA"/>
</dbReference>
<reference evidence="3" key="2">
    <citation type="journal article" date="2022" name="Proc. Natl. Acad. Sci. U.S.A.">
        <title>Diploid-dominant life cycles characterize the early evolution of Fungi.</title>
        <authorList>
            <person name="Amses K.R."/>
            <person name="Simmons D.R."/>
            <person name="Longcore J.E."/>
            <person name="Mondo S.J."/>
            <person name="Seto K."/>
            <person name="Jeronimo G.H."/>
            <person name="Bonds A.E."/>
            <person name="Quandt C.A."/>
            <person name="Davis W.J."/>
            <person name="Chang Y."/>
            <person name="Federici B.A."/>
            <person name="Kuo A."/>
            <person name="LaButti K."/>
            <person name="Pangilinan J."/>
            <person name="Andreopoulos W."/>
            <person name="Tritt A."/>
            <person name="Riley R."/>
            <person name="Hundley H."/>
            <person name="Johnson J."/>
            <person name="Lipzen A."/>
            <person name="Barry K."/>
            <person name="Lang B.F."/>
            <person name="Cuomo C.A."/>
            <person name="Buchler N.E."/>
            <person name="Grigoriev I.V."/>
            <person name="Spatafora J.W."/>
            <person name="Stajich J.E."/>
            <person name="James T.Y."/>
        </authorList>
    </citation>
    <scope>NUCLEOTIDE SEQUENCE</scope>
    <source>
        <strain evidence="3">AG</strain>
    </source>
</reference>
<name>A0AAD5EGT1_UMBRA</name>
<feature type="transmembrane region" description="Helical" evidence="1">
    <location>
        <begin position="49"/>
        <end position="73"/>
    </location>
</feature>
<dbReference type="PANTHER" id="PTHR37471:SF1">
    <property type="entry name" value="AB HYDROLASE-1 DOMAIN-CONTAINING PROTEIN"/>
    <property type="match status" value="1"/>
</dbReference>
<organism evidence="3 4">
    <name type="scientific">Umbelopsis ramanniana AG</name>
    <dbReference type="NCBI Taxonomy" id="1314678"/>
    <lineage>
        <taxon>Eukaryota</taxon>
        <taxon>Fungi</taxon>
        <taxon>Fungi incertae sedis</taxon>
        <taxon>Mucoromycota</taxon>
        <taxon>Mucoromycotina</taxon>
        <taxon>Umbelopsidomycetes</taxon>
        <taxon>Umbelopsidales</taxon>
        <taxon>Umbelopsidaceae</taxon>
        <taxon>Umbelopsis</taxon>
    </lineage>
</organism>
<feature type="transmembrane region" description="Helical" evidence="1">
    <location>
        <begin position="202"/>
        <end position="220"/>
    </location>
</feature>
<keyword evidence="1" id="KW-0472">Membrane</keyword>
<dbReference type="Pfam" id="PF00561">
    <property type="entry name" value="Abhydrolase_1"/>
    <property type="match status" value="1"/>
</dbReference>
<dbReference type="AlphaFoldDB" id="A0AAD5EGT1"/>
<keyword evidence="1" id="KW-0812">Transmembrane</keyword>
<accession>A0AAD5EGT1</accession>
<sequence>MLNDTLFNRIWVRLVVYLVQIPLYFIMSYVAFSFLYGKPLIYHILPTNSAVGSVVVSVFHSWVICELIFFIHYSLAKRRLEKYNQEIPDMSLEDRWDLINQCLETIDDPIDWCTGWFREKGTLRRPHIDEICQGNIREWLAWAFWGKSMPRVSANPLHAEQLDQLLELAFEKLGTKISGGYNARLQCIRLNLDPIRSTYRPLVLYGVVYVLTYIFDYHLMQLGFNRYEDGSREQSWRSILLDDVESITEAMSGEMPSPGGKIVHWHRPATAETKGPPIVFIHGIAAGLMCYNWFIKKLLKHCGEHRGLIFVEMPYVSMHINQAIPTSHELVDEIRKMLDIHGYDKATFMGHSLGTCVVNWVVKDIPERVASVTLLDPVVFLLHYSDLAYNFVHRAPTSPNERLISYFAAQELYTAFYIARRFDWNDNMMFIGNQDGKAYIKRYGDDSIPLGDLKVFLSENDNLINSQRVLHYLKARKVDCELMPKLDHAAFLFRTDWGETISRVHAL</sequence>
<evidence type="ECO:0000313" key="4">
    <source>
        <dbReference type="Proteomes" id="UP001206595"/>
    </source>
</evidence>
<gene>
    <name evidence="3" type="ORF">K450DRAFT_224430</name>
</gene>
<evidence type="ECO:0000259" key="2">
    <source>
        <dbReference type="Pfam" id="PF00561"/>
    </source>
</evidence>
<keyword evidence="4" id="KW-1185">Reference proteome</keyword>
<dbReference type="InterPro" id="IPR029058">
    <property type="entry name" value="AB_hydrolase_fold"/>
</dbReference>
<feature type="transmembrane region" description="Helical" evidence="1">
    <location>
        <begin position="277"/>
        <end position="295"/>
    </location>
</feature>